<accession>A0A9X1MKB5</accession>
<dbReference type="AlphaFoldDB" id="A0A9X1MKB5"/>
<keyword evidence="2" id="KW-0436">Ligase</keyword>
<dbReference type="GO" id="GO:0016874">
    <property type="term" value="F:ligase activity"/>
    <property type="evidence" value="ECO:0007669"/>
    <property type="project" value="UniProtKB-KW"/>
</dbReference>
<evidence type="ECO:0000313" key="3">
    <source>
        <dbReference type="Proteomes" id="UP001139103"/>
    </source>
</evidence>
<proteinExistence type="predicted"/>
<keyword evidence="1" id="KW-0671">Queuosine biosynthesis</keyword>
<evidence type="ECO:0000313" key="2">
    <source>
        <dbReference type="EMBL" id="MCC9627845.1"/>
    </source>
</evidence>
<dbReference type="InterPro" id="IPR018317">
    <property type="entry name" value="QueC"/>
</dbReference>
<organism evidence="2 3">
    <name type="scientific">Blastopirellula sediminis</name>
    <dbReference type="NCBI Taxonomy" id="2894196"/>
    <lineage>
        <taxon>Bacteria</taxon>
        <taxon>Pseudomonadati</taxon>
        <taxon>Planctomycetota</taxon>
        <taxon>Planctomycetia</taxon>
        <taxon>Pirellulales</taxon>
        <taxon>Pirellulaceae</taxon>
        <taxon>Blastopirellula</taxon>
    </lineage>
</organism>
<sequence length="705" mass="80242">MDIDRYIICGDSLPQLSTECESNTTRLHIYGSDDDCKLNLRIDEIQKRLYKEVPARFRDLLDIATYVFAADQTNPRGARDVESFGSFWRRRFHFFISVRDLEFWRSAETQKVLCETLSFLSDDHYDFIFSEIKHQSSFQTFLNFTDDEVRRNLPERVVMFSGGVDSVGGAVEEVVNQKNPVLLVNHRATQKLDIRYEKLRRLLNTKATNNLPSHVRVTVNKKKSMNREYTQRSRSFLFVTLGATIAEMLGLSHVRFYENGVISLNLPICAHVVGGNATRTTHPRVIHGFQSLLTLVSGKPFCVDNPFHWNTKGEIAKLISRAECADLIADSISCTHTWEISNQHSHCGYCSQCIDRRFAILAAGLENHDPLEQYRMDIFTESRSKSEHINEDKTLFANYLERANQVDLIDGPLQFLKKFPEVARALPYLDESVGARLPRCFDMYKKHSGEVNRVIDKMLAEHGRAIRQRSLPPDSMLRIVYESRLPCTVSAKLGKEDLPENVFRRKGEAWQVRFQGGKEFIVLGHKGVGYIHQLLSRPGEAISAVEIVCGSAAEYCNYLIVARTAIEDGLTSKHNPLLDTLGAISDKQAIDQYRDEAERLLGEIDRARADNNEVLVRELQVEIQAFLSTIHTSVGIGGRLKQSGDKQKNIRDSFRSAVKRVIDNQIKHADSSLAEHLTKYTTFGNHPKYQPLDGISWELSAVVNE</sequence>
<name>A0A9X1MKB5_9BACT</name>
<reference evidence="2" key="1">
    <citation type="submission" date="2021-11" db="EMBL/GenBank/DDBJ databases">
        <title>Genome sequence.</title>
        <authorList>
            <person name="Sun Q."/>
        </authorList>
    </citation>
    <scope>NUCLEOTIDE SEQUENCE</scope>
    <source>
        <strain evidence="2">JC732</strain>
    </source>
</reference>
<protein>
    <submittedName>
        <fullName evidence="2">7-cyano-7-deazaguanine synthase</fullName>
        <ecNumber evidence="2">6.3.4.20</ecNumber>
    </submittedName>
</protein>
<dbReference type="Pfam" id="PF06508">
    <property type="entry name" value="QueC"/>
    <property type="match status" value="1"/>
</dbReference>
<keyword evidence="3" id="KW-1185">Reference proteome</keyword>
<dbReference type="Gene3D" id="3.40.50.620">
    <property type="entry name" value="HUPs"/>
    <property type="match status" value="1"/>
</dbReference>
<dbReference type="RefSeq" id="WP_230216578.1">
    <property type="nucleotide sequence ID" value="NZ_JAJKFT010000004.1"/>
</dbReference>
<dbReference type="EC" id="6.3.4.20" evidence="2"/>
<dbReference type="Proteomes" id="UP001139103">
    <property type="component" value="Unassembled WGS sequence"/>
</dbReference>
<dbReference type="SUPFAM" id="SSF52402">
    <property type="entry name" value="Adenine nucleotide alpha hydrolases-like"/>
    <property type="match status" value="1"/>
</dbReference>
<evidence type="ECO:0000256" key="1">
    <source>
        <dbReference type="ARBA" id="ARBA00022785"/>
    </source>
</evidence>
<gene>
    <name evidence="2" type="ORF">LOC68_05510</name>
</gene>
<dbReference type="InterPro" id="IPR014729">
    <property type="entry name" value="Rossmann-like_a/b/a_fold"/>
</dbReference>
<dbReference type="EMBL" id="JAJKFT010000004">
    <property type="protein sequence ID" value="MCC9627845.1"/>
    <property type="molecule type" value="Genomic_DNA"/>
</dbReference>
<dbReference type="GO" id="GO:0008616">
    <property type="term" value="P:tRNA queuosine(34) biosynthetic process"/>
    <property type="evidence" value="ECO:0007669"/>
    <property type="project" value="UniProtKB-KW"/>
</dbReference>
<comment type="caution">
    <text evidence="2">The sequence shown here is derived from an EMBL/GenBank/DDBJ whole genome shotgun (WGS) entry which is preliminary data.</text>
</comment>